<proteinExistence type="predicted"/>
<dbReference type="Proteomes" id="UP001392318">
    <property type="component" value="Unassembled WGS sequence"/>
</dbReference>
<keyword evidence="1" id="KW-0808">Transferase</keyword>
<gene>
    <name evidence="1" type="ORF">VSR83_10795</name>
</gene>
<sequence length="316" mass="35189">MAFVEKEAKDLRAYTTPRHYTASARSAMIHILAAKRRRDVRGILLPAYIGLSKVEGSGVFDPIRATGIPYGFYRVDGRLRPDLESLDVQLKSGRYQLVFLIHYFGLSQVDTEAFVDLCHRYGVRVIEDCAHTLLGGLGGKRLGTYGDYAIFSVHKSIASHDGGFFLDNRGDLGDFPLNADRRIASEALATLASTDVRAASEQRRRNYELVASWVRSLPGVELFFEHIPEYAVPLNCPIIVSEEKREALYFALIEAGILPTALYHTLIPEITPESFPDSLVVSNTILNLPTHPDIGQDDYARYEAVLHAAYDEVISA</sequence>
<dbReference type="EMBL" id="JAYMRU010000006">
    <property type="protein sequence ID" value="MEM5400569.1"/>
    <property type="molecule type" value="Genomic_DNA"/>
</dbReference>
<keyword evidence="2" id="KW-1185">Reference proteome</keyword>
<evidence type="ECO:0000313" key="1">
    <source>
        <dbReference type="EMBL" id="MEM5400569.1"/>
    </source>
</evidence>
<protein>
    <submittedName>
        <fullName evidence="1">DegT/DnrJ/EryC1/StrS family aminotransferase</fullName>
    </submittedName>
</protein>
<reference evidence="1" key="1">
    <citation type="submission" date="2024-01" db="EMBL/GenBank/DDBJ databases">
        <title>The diversity of rhizobia nodulating Mimosa spp. in eleven states of Brazil covering several biomes is determined by host plant, location, and edaphic factors.</title>
        <authorList>
            <person name="Rouws L."/>
            <person name="Barauna A."/>
            <person name="Beukes C."/>
            <person name="De Faria S.M."/>
            <person name="Gross E."/>
            <person name="Dos Reis Junior F.B."/>
            <person name="Simon M."/>
            <person name="Maluk M."/>
            <person name="Odee D.W."/>
            <person name="Kenicer G."/>
            <person name="Young J.P.W."/>
            <person name="Reis V.M."/>
            <person name="Zilli J."/>
            <person name="James E.K."/>
        </authorList>
    </citation>
    <scope>NUCLEOTIDE SEQUENCE</scope>
    <source>
        <strain evidence="1">JPY452</strain>
    </source>
</reference>
<keyword evidence="1" id="KW-0032">Aminotransferase</keyword>
<comment type="caution">
    <text evidence="1">The sequence shown here is derived from an EMBL/GenBank/DDBJ whole genome shotgun (WGS) entry which is preliminary data.</text>
</comment>
<evidence type="ECO:0000313" key="2">
    <source>
        <dbReference type="Proteomes" id="UP001392318"/>
    </source>
</evidence>
<organism evidence="1 2">
    <name type="scientific">Paraburkholderia unamae</name>
    <dbReference type="NCBI Taxonomy" id="219649"/>
    <lineage>
        <taxon>Bacteria</taxon>
        <taxon>Pseudomonadati</taxon>
        <taxon>Pseudomonadota</taxon>
        <taxon>Betaproteobacteria</taxon>
        <taxon>Burkholderiales</taxon>
        <taxon>Burkholderiaceae</taxon>
        <taxon>Paraburkholderia</taxon>
    </lineage>
</organism>
<name>A0ACC6RFX0_9BURK</name>
<accession>A0ACC6RFX0</accession>